<gene>
    <name evidence="2" type="ORF">ENW83_05950</name>
</gene>
<reference evidence="2" key="1">
    <citation type="journal article" date="2020" name="mSystems">
        <title>Genome- and Community-Level Interaction Insights into Carbon Utilization and Element Cycling Functions of Hydrothermarchaeota in Hydrothermal Sediment.</title>
        <authorList>
            <person name="Zhou Z."/>
            <person name="Liu Y."/>
            <person name="Xu W."/>
            <person name="Pan J."/>
            <person name="Luo Z.H."/>
            <person name="Li M."/>
        </authorList>
    </citation>
    <scope>NUCLEOTIDE SEQUENCE [LARGE SCALE GENOMIC DNA]</scope>
    <source>
        <strain evidence="2">SpSt-885</strain>
    </source>
</reference>
<evidence type="ECO:0008006" key="3">
    <source>
        <dbReference type="Google" id="ProtNLM"/>
    </source>
</evidence>
<dbReference type="SUPFAM" id="SSF52467">
    <property type="entry name" value="DHS-like NAD/FAD-binding domain"/>
    <property type="match status" value="1"/>
</dbReference>
<protein>
    <recommendedName>
        <fullName evidence="3">Deacetylase sirtuin-type domain-containing protein</fullName>
    </recommendedName>
</protein>
<accession>A0A7J3SM68</accession>
<dbReference type="GO" id="GO:0016740">
    <property type="term" value="F:transferase activity"/>
    <property type="evidence" value="ECO:0007669"/>
    <property type="project" value="UniProtKB-KW"/>
</dbReference>
<dbReference type="InterPro" id="IPR026591">
    <property type="entry name" value="Sirtuin_cat_small_dom_sf"/>
</dbReference>
<evidence type="ECO:0000256" key="1">
    <source>
        <dbReference type="ARBA" id="ARBA00022679"/>
    </source>
</evidence>
<keyword evidence="1" id="KW-0808">Transferase</keyword>
<sequence length="214" mass="23297">MEEASSLISFLSDKSVVSLFALDTPEECAEILLDPLGETKEQLIACASKLSVLRKRDEELLNALALNLNLGGVIFLSPTFAQLKRKNVIEIRLLGEVGEVFCKKCGHSFPIVPFEEVCPYCGLPLLPKIQPLPGDMGKRVERAVRTAMSSDALLVLGNPEKLLPGALIPWVSKLFGGVELAVVSRDDVAIKSIADLVINKDPLEIFGSIEEKRS</sequence>
<dbReference type="Gene3D" id="3.40.50.1220">
    <property type="entry name" value="TPP-binding domain"/>
    <property type="match status" value="1"/>
</dbReference>
<evidence type="ECO:0000313" key="2">
    <source>
        <dbReference type="EMBL" id="HGZ60720.1"/>
    </source>
</evidence>
<name>A0A7J3SM68_9CREN</name>
<proteinExistence type="predicted"/>
<dbReference type="EMBL" id="DTLS01000171">
    <property type="protein sequence ID" value="HGZ60720.1"/>
    <property type="molecule type" value="Genomic_DNA"/>
</dbReference>
<dbReference type="AlphaFoldDB" id="A0A7J3SM68"/>
<dbReference type="Gene3D" id="3.30.1600.10">
    <property type="entry name" value="SIR2/SIRT2 'Small Domain"/>
    <property type="match status" value="1"/>
</dbReference>
<dbReference type="InterPro" id="IPR029035">
    <property type="entry name" value="DHS-like_NAD/FAD-binding_dom"/>
</dbReference>
<comment type="caution">
    <text evidence="2">The sequence shown here is derived from an EMBL/GenBank/DDBJ whole genome shotgun (WGS) entry which is preliminary data.</text>
</comment>
<organism evidence="2">
    <name type="scientific">Fervidicoccus fontis</name>
    <dbReference type="NCBI Taxonomy" id="683846"/>
    <lineage>
        <taxon>Archaea</taxon>
        <taxon>Thermoproteota</taxon>
        <taxon>Thermoprotei</taxon>
        <taxon>Fervidicoccales</taxon>
        <taxon>Fervidicoccaceae</taxon>
        <taxon>Fervidicoccus</taxon>
    </lineage>
</organism>